<feature type="region of interest" description="Disordered" evidence="6">
    <location>
        <begin position="150"/>
        <end position="205"/>
    </location>
</feature>
<dbReference type="GO" id="GO:0005634">
    <property type="term" value="C:nucleus"/>
    <property type="evidence" value="ECO:0007669"/>
    <property type="project" value="UniProtKB-SubCell"/>
</dbReference>
<evidence type="ECO:0000256" key="2">
    <source>
        <dbReference type="ARBA" id="ARBA00023015"/>
    </source>
</evidence>
<keyword evidence="4" id="KW-0804">Transcription</keyword>
<dbReference type="EMBL" id="CP099422">
    <property type="protein sequence ID" value="USW53720.1"/>
    <property type="molecule type" value="Genomic_DNA"/>
</dbReference>
<reference evidence="8" key="1">
    <citation type="submission" date="2022-06" db="EMBL/GenBank/DDBJ databases">
        <title>Complete genome sequences of two strains of the flax pathogen Septoria linicola.</title>
        <authorList>
            <person name="Lapalu N."/>
            <person name="Simon A."/>
            <person name="Demenou B."/>
            <person name="Paumier D."/>
            <person name="Guillot M.-P."/>
            <person name="Gout L."/>
            <person name="Valade R."/>
        </authorList>
    </citation>
    <scope>NUCLEOTIDE SEQUENCE</scope>
    <source>
        <strain evidence="8">SE15195</strain>
    </source>
</reference>
<dbReference type="SMART" id="SM00353">
    <property type="entry name" value="HLH"/>
    <property type="match status" value="1"/>
</dbReference>
<comment type="subcellular location">
    <subcellularLocation>
        <location evidence="1">Nucleus</location>
    </subcellularLocation>
</comment>
<evidence type="ECO:0000256" key="1">
    <source>
        <dbReference type="ARBA" id="ARBA00004123"/>
    </source>
</evidence>
<dbReference type="GO" id="GO:0000981">
    <property type="term" value="F:DNA-binding transcription factor activity, RNA polymerase II-specific"/>
    <property type="evidence" value="ECO:0007669"/>
    <property type="project" value="TreeGrafter"/>
</dbReference>
<evidence type="ECO:0000313" key="9">
    <source>
        <dbReference type="Proteomes" id="UP001056384"/>
    </source>
</evidence>
<evidence type="ECO:0000256" key="4">
    <source>
        <dbReference type="ARBA" id="ARBA00023163"/>
    </source>
</evidence>
<dbReference type="Proteomes" id="UP001056384">
    <property type="component" value="Chromosome 5"/>
</dbReference>
<feature type="compositionally biased region" description="Polar residues" evidence="6">
    <location>
        <begin position="1"/>
        <end position="19"/>
    </location>
</feature>
<dbReference type="PANTHER" id="PTHR15741:SF27">
    <property type="entry name" value="TRANSCRIPTION FACTOR AP-4"/>
    <property type="match status" value="1"/>
</dbReference>
<keyword evidence="5" id="KW-0539">Nucleus</keyword>
<proteinExistence type="predicted"/>
<dbReference type="AlphaFoldDB" id="A0A9Q9ARE4"/>
<name>A0A9Q9ARE4_9PEZI</name>
<dbReference type="InterPro" id="IPR052207">
    <property type="entry name" value="Max-like/E-box_TFs"/>
</dbReference>
<feature type="compositionally biased region" description="Basic and acidic residues" evidence="6">
    <location>
        <begin position="23"/>
        <end position="43"/>
    </location>
</feature>
<organism evidence="8 9">
    <name type="scientific">Septoria linicola</name>
    <dbReference type="NCBI Taxonomy" id="215465"/>
    <lineage>
        <taxon>Eukaryota</taxon>
        <taxon>Fungi</taxon>
        <taxon>Dikarya</taxon>
        <taxon>Ascomycota</taxon>
        <taxon>Pezizomycotina</taxon>
        <taxon>Dothideomycetes</taxon>
        <taxon>Dothideomycetidae</taxon>
        <taxon>Mycosphaerellales</taxon>
        <taxon>Mycosphaerellaceae</taxon>
        <taxon>Septoria</taxon>
    </lineage>
</organism>
<sequence>MQDNTNLGEGPSSPLNSASAKARLTEEQKKRNHIESEKKRREAIRNGFDRLSTIVPGMQGQARSEAIVLAATVDHMRALLQQKEQIQAAATAKGWSLEQINRYYQGAEQEARANENAPLEYNAAKIPIGIQAVPLQQQQQQSQTPINAFQAPFGARPTPTSTGTPMDLTGPVSATSNGYLPATENGEGAMNSQSDSPPSSRPAGD</sequence>
<evidence type="ECO:0000256" key="6">
    <source>
        <dbReference type="SAM" id="MobiDB-lite"/>
    </source>
</evidence>
<keyword evidence="9" id="KW-1185">Reference proteome</keyword>
<keyword evidence="3" id="KW-0238">DNA-binding</keyword>
<evidence type="ECO:0000256" key="5">
    <source>
        <dbReference type="ARBA" id="ARBA00023242"/>
    </source>
</evidence>
<evidence type="ECO:0000313" key="8">
    <source>
        <dbReference type="EMBL" id="USW53720.1"/>
    </source>
</evidence>
<feature type="domain" description="BHLH" evidence="7">
    <location>
        <begin position="28"/>
        <end position="79"/>
    </location>
</feature>
<dbReference type="InterPro" id="IPR057072">
    <property type="entry name" value="bHLH_INO4"/>
</dbReference>
<dbReference type="InterPro" id="IPR011598">
    <property type="entry name" value="bHLH_dom"/>
</dbReference>
<dbReference type="PROSITE" id="PS50888">
    <property type="entry name" value="BHLH"/>
    <property type="match status" value="1"/>
</dbReference>
<feature type="region of interest" description="Disordered" evidence="6">
    <location>
        <begin position="1"/>
        <end position="43"/>
    </location>
</feature>
<dbReference type="Gene3D" id="4.10.280.10">
    <property type="entry name" value="Helix-loop-helix DNA-binding domain"/>
    <property type="match status" value="1"/>
</dbReference>
<gene>
    <name evidence="8" type="ORF">Slin15195_G070390</name>
</gene>
<protein>
    <submittedName>
        <fullName evidence="8">Myc-type, basic helix-loop-helix (BHLH) domain-containing protein</fullName>
    </submittedName>
</protein>
<keyword evidence="2" id="KW-0805">Transcription regulation</keyword>
<evidence type="ECO:0000256" key="3">
    <source>
        <dbReference type="ARBA" id="ARBA00023125"/>
    </source>
</evidence>
<dbReference type="PANTHER" id="PTHR15741">
    <property type="entry name" value="BASIC HELIX-LOOP-HELIX ZIP TRANSCRIPTION FACTOR"/>
    <property type="match status" value="1"/>
</dbReference>
<dbReference type="InterPro" id="IPR036638">
    <property type="entry name" value="HLH_DNA-bd_sf"/>
</dbReference>
<evidence type="ECO:0000259" key="7">
    <source>
        <dbReference type="PROSITE" id="PS50888"/>
    </source>
</evidence>
<dbReference type="Pfam" id="PF23181">
    <property type="entry name" value="bHLH_INO4"/>
    <property type="match status" value="1"/>
</dbReference>
<dbReference type="SUPFAM" id="SSF47459">
    <property type="entry name" value="HLH, helix-loop-helix DNA-binding domain"/>
    <property type="match status" value="1"/>
</dbReference>
<accession>A0A9Q9ARE4</accession>
<dbReference type="GO" id="GO:0000978">
    <property type="term" value="F:RNA polymerase II cis-regulatory region sequence-specific DNA binding"/>
    <property type="evidence" value="ECO:0007669"/>
    <property type="project" value="TreeGrafter"/>
</dbReference>
<dbReference type="GO" id="GO:0046983">
    <property type="term" value="F:protein dimerization activity"/>
    <property type="evidence" value="ECO:0007669"/>
    <property type="project" value="InterPro"/>
</dbReference>